<keyword evidence="8" id="KW-1185">Reference proteome</keyword>
<evidence type="ECO:0000313" key="8">
    <source>
        <dbReference type="Proteomes" id="UP000199518"/>
    </source>
</evidence>
<comment type="similarity">
    <text evidence="6">Belongs to the inorganic carbon transporter (TC 9.A.2) DabA family.</text>
</comment>
<comment type="subcellular location">
    <subcellularLocation>
        <location evidence="6">Cell membrane</location>
        <topology evidence="6">Peripheral membrane protein</topology>
    </subcellularLocation>
</comment>
<protein>
    <recommendedName>
        <fullName evidence="6">Probable inorganic carbon transporter subunit DabA</fullName>
    </recommendedName>
</protein>
<dbReference type="Pfam" id="PF10070">
    <property type="entry name" value="DabA"/>
    <property type="match status" value="1"/>
</dbReference>
<proteinExistence type="inferred from homology"/>
<organism evidence="7 8">
    <name type="scientific">Planctomicrobium piriforme</name>
    <dbReference type="NCBI Taxonomy" id="1576369"/>
    <lineage>
        <taxon>Bacteria</taxon>
        <taxon>Pseudomonadati</taxon>
        <taxon>Planctomycetota</taxon>
        <taxon>Planctomycetia</taxon>
        <taxon>Planctomycetales</taxon>
        <taxon>Planctomycetaceae</taxon>
        <taxon>Planctomicrobium</taxon>
    </lineage>
</organism>
<sequence length="1051" mass="118513">MNPATTSVTEQQTGEAAHSLDNLQHLIEHVAHLLPSQGPITVFVHHNTLHAYQNLPFAEALKKGVETYSCEPFLAEEVYHEKFASGRIRVSDLETVLREDLGRDGGHLVAGLVSRFELRLAMSQFQLQTGPTPELEWLMAETNALRRFRSDTPAAVRARMIEETRHWALRYHLHSDARNGDPLSGSVLDPNRILQEISFGATEETLENWTADRWEEFCLNALWRTCLKSVSPFRPRRGPHPPLRRHRDILLRVTSEDSDQLVDDLLIRFTAAFLDQGLAQWEIPNRELGLYGCFLSMFSGPGGAPDHWLKGLRREAADLLRSNITPIESIQKSLQILGIDHDETEVFLTQTLLALRGWSGIIWQTETRTDRVVHPSPAGTLIEFLAIRLILERHALSYVAKSTGAWTGPLAGLHTLSVQPRRDAGDRGLDQRAFYVFQLAQLLGWSPETLGRLGTQEWRALLFELDNFNNFERRRILHLAFERRYRVQALDALTIHAARPHQPKTPVKAQVITCIDDREESFRRQLEELSPDIETFGAPGFFAVVMYYQGAAEAHYTPLCPIVVRPQHWVQEDVVFSLESSDRFRRRARKAFGQASHHLHVGSRTFAIGAVLATVLGPLASLPMISRILFPRHTARVREAAGQLVRVPTVTQLRLERTEQIPGDEGDHVGFTVLEMAGSVERLLRDIGLISNFAPLVVILGHGSSSHNNPHESAYNCGACAGSRGGPNARAMAQMANDPRIRDLLSDRGIVIPDGTVFVGGYHNTCDDEVEFFNLDRLPTTHHKRFHELQDIVDRAREKNALERCRRFESAPLDLTPEQALRHVEARAEDLSQARPEYNHATNAICYVGRRQRTRSLFMDRRAFLQSYDPTQDDAETAILMRILQAAVPVCAGINLEYYFSTVDPVGWGCGNKLPHNIVSLLGVMEGAQSDLRTGLSAQMVEIHEPVRILFIIETTPEAMLSIMRRNEGIREHIENDWVQLAVLDPHSPQLQLYVNGQFVPYEPESTELPEVATSYDWFRGWRDHLGFASIQASEPRPVATAAAGQERSTV</sequence>
<dbReference type="OrthoDB" id="9805101at2"/>
<dbReference type="GO" id="GO:0005886">
    <property type="term" value="C:plasma membrane"/>
    <property type="evidence" value="ECO:0007669"/>
    <property type="project" value="UniProtKB-SubCell"/>
</dbReference>
<evidence type="ECO:0000313" key="7">
    <source>
        <dbReference type="EMBL" id="SFI37360.1"/>
    </source>
</evidence>
<accession>A0A1I3HPB5</accession>
<evidence type="ECO:0000256" key="4">
    <source>
        <dbReference type="ARBA" id="ARBA00022833"/>
    </source>
</evidence>
<keyword evidence="3 6" id="KW-0479">Metal-binding</keyword>
<dbReference type="InterPro" id="IPR018752">
    <property type="entry name" value="DabA"/>
</dbReference>
<dbReference type="HAMAP" id="MF_01871">
    <property type="entry name" value="DabA"/>
    <property type="match status" value="1"/>
</dbReference>
<keyword evidence="2 6" id="KW-1003">Cell membrane</keyword>
<dbReference type="RefSeq" id="WP_092050432.1">
    <property type="nucleotide sequence ID" value="NZ_FOQD01000008.1"/>
</dbReference>
<dbReference type="PANTHER" id="PTHR38344:SF1">
    <property type="entry name" value="INORGANIC CARBON TRANSPORTER SUBUNIT DABA-RELATED"/>
    <property type="match status" value="1"/>
</dbReference>
<evidence type="ECO:0000256" key="3">
    <source>
        <dbReference type="ARBA" id="ARBA00022723"/>
    </source>
</evidence>
<feature type="binding site" evidence="6">
    <location>
        <position position="702"/>
    </location>
    <ligand>
        <name>Zn(2+)</name>
        <dbReference type="ChEBI" id="CHEBI:29105"/>
    </ligand>
</feature>
<evidence type="ECO:0000256" key="1">
    <source>
        <dbReference type="ARBA" id="ARBA00022448"/>
    </source>
</evidence>
<evidence type="ECO:0000256" key="5">
    <source>
        <dbReference type="ARBA" id="ARBA00023136"/>
    </source>
</evidence>
<evidence type="ECO:0000256" key="6">
    <source>
        <dbReference type="HAMAP-Rule" id="MF_01871"/>
    </source>
</evidence>
<keyword evidence="1 6" id="KW-0813">Transport</keyword>
<dbReference type="STRING" id="1576369.SAMN05421753_108137"/>
<comment type="cofactor">
    <cofactor evidence="6">
        <name>Zn(2+)</name>
        <dbReference type="ChEBI" id="CHEBI:29105"/>
    </cofactor>
</comment>
<feature type="binding site" evidence="6">
    <location>
        <position position="516"/>
    </location>
    <ligand>
        <name>Zn(2+)</name>
        <dbReference type="ChEBI" id="CHEBI:29105"/>
    </ligand>
</feature>
<dbReference type="GO" id="GO:0008270">
    <property type="term" value="F:zinc ion binding"/>
    <property type="evidence" value="ECO:0007669"/>
    <property type="project" value="UniProtKB-UniRule"/>
</dbReference>
<dbReference type="Proteomes" id="UP000199518">
    <property type="component" value="Unassembled WGS sequence"/>
</dbReference>
<evidence type="ECO:0000256" key="2">
    <source>
        <dbReference type="ARBA" id="ARBA00022475"/>
    </source>
</evidence>
<dbReference type="AlphaFoldDB" id="A0A1I3HPB5"/>
<keyword evidence="5 6" id="KW-0472">Membrane</keyword>
<reference evidence="8" key="1">
    <citation type="submission" date="2016-10" db="EMBL/GenBank/DDBJ databases">
        <authorList>
            <person name="Varghese N."/>
            <person name="Submissions S."/>
        </authorList>
    </citation>
    <scope>NUCLEOTIDE SEQUENCE [LARGE SCALE GENOMIC DNA]</scope>
    <source>
        <strain evidence="8">DSM 26348</strain>
    </source>
</reference>
<comment type="subunit">
    <text evidence="6">Forms a complex with DabB.</text>
</comment>
<name>A0A1I3HPB5_9PLAN</name>
<gene>
    <name evidence="6" type="primary">dabA</name>
    <name evidence="7" type="ORF">SAMN05421753_108137</name>
</gene>
<feature type="binding site" evidence="6">
    <location>
        <position position="514"/>
    </location>
    <ligand>
        <name>Zn(2+)</name>
        <dbReference type="ChEBI" id="CHEBI:29105"/>
    </ligand>
</feature>
<keyword evidence="4 6" id="KW-0862">Zinc</keyword>
<dbReference type="EMBL" id="FOQD01000008">
    <property type="protein sequence ID" value="SFI37360.1"/>
    <property type="molecule type" value="Genomic_DNA"/>
</dbReference>
<dbReference type="PANTHER" id="PTHR38344">
    <property type="entry name" value="UPF0753 PROTEIN AQ_863"/>
    <property type="match status" value="1"/>
</dbReference>
<feature type="binding site" evidence="6">
    <location>
        <position position="717"/>
    </location>
    <ligand>
        <name>Zn(2+)</name>
        <dbReference type="ChEBI" id="CHEBI:29105"/>
    </ligand>
</feature>
<comment type="function">
    <text evidence="6">Part of an energy-coupled inorganic carbon pump.</text>
</comment>